<accession>A0A9P5TDR4</accession>
<dbReference type="SMART" id="SM00829">
    <property type="entry name" value="PKS_ER"/>
    <property type="match status" value="1"/>
</dbReference>
<dbReference type="OrthoDB" id="809632at2759"/>
<organism evidence="3 4">
    <name type="scientific">Russula ochroleuca</name>
    <dbReference type="NCBI Taxonomy" id="152965"/>
    <lineage>
        <taxon>Eukaryota</taxon>
        <taxon>Fungi</taxon>
        <taxon>Dikarya</taxon>
        <taxon>Basidiomycota</taxon>
        <taxon>Agaricomycotina</taxon>
        <taxon>Agaricomycetes</taxon>
        <taxon>Russulales</taxon>
        <taxon>Russulaceae</taxon>
        <taxon>Russula</taxon>
    </lineage>
</organism>
<dbReference type="SUPFAM" id="SSF51735">
    <property type="entry name" value="NAD(P)-binding Rossmann-fold domains"/>
    <property type="match status" value="1"/>
</dbReference>
<reference evidence="3" key="2">
    <citation type="journal article" date="2020" name="Nat. Commun.">
        <title>Large-scale genome sequencing of mycorrhizal fungi provides insights into the early evolution of symbiotic traits.</title>
        <authorList>
            <person name="Miyauchi S."/>
            <person name="Kiss E."/>
            <person name="Kuo A."/>
            <person name="Drula E."/>
            <person name="Kohler A."/>
            <person name="Sanchez-Garcia M."/>
            <person name="Morin E."/>
            <person name="Andreopoulos B."/>
            <person name="Barry K.W."/>
            <person name="Bonito G."/>
            <person name="Buee M."/>
            <person name="Carver A."/>
            <person name="Chen C."/>
            <person name="Cichocki N."/>
            <person name="Clum A."/>
            <person name="Culley D."/>
            <person name="Crous P.W."/>
            <person name="Fauchery L."/>
            <person name="Girlanda M."/>
            <person name="Hayes R.D."/>
            <person name="Keri Z."/>
            <person name="LaButti K."/>
            <person name="Lipzen A."/>
            <person name="Lombard V."/>
            <person name="Magnuson J."/>
            <person name="Maillard F."/>
            <person name="Murat C."/>
            <person name="Nolan M."/>
            <person name="Ohm R.A."/>
            <person name="Pangilinan J."/>
            <person name="Pereira M.F."/>
            <person name="Perotto S."/>
            <person name="Peter M."/>
            <person name="Pfister S."/>
            <person name="Riley R."/>
            <person name="Sitrit Y."/>
            <person name="Stielow J.B."/>
            <person name="Szollosi G."/>
            <person name="Zifcakova L."/>
            <person name="Stursova M."/>
            <person name="Spatafora J.W."/>
            <person name="Tedersoo L."/>
            <person name="Vaario L.M."/>
            <person name="Yamada A."/>
            <person name="Yan M."/>
            <person name="Wang P."/>
            <person name="Xu J."/>
            <person name="Bruns T."/>
            <person name="Baldrian P."/>
            <person name="Vilgalys R."/>
            <person name="Dunand C."/>
            <person name="Henrissat B."/>
            <person name="Grigoriev I.V."/>
            <person name="Hibbett D."/>
            <person name="Nagy L.G."/>
            <person name="Martin F.M."/>
        </authorList>
    </citation>
    <scope>NUCLEOTIDE SEQUENCE</scope>
    <source>
        <strain evidence="3">Prilba</strain>
    </source>
</reference>
<dbReference type="InterPro" id="IPR041694">
    <property type="entry name" value="ADH_N_2"/>
</dbReference>
<dbReference type="AlphaFoldDB" id="A0A9P5TDR4"/>
<dbReference type="Pfam" id="PF16884">
    <property type="entry name" value="ADH_N_2"/>
    <property type="match status" value="1"/>
</dbReference>
<reference evidence="3" key="1">
    <citation type="submission" date="2019-10" db="EMBL/GenBank/DDBJ databases">
        <authorList>
            <consortium name="DOE Joint Genome Institute"/>
            <person name="Kuo A."/>
            <person name="Miyauchi S."/>
            <person name="Kiss E."/>
            <person name="Drula E."/>
            <person name="Kohler A."/>
            <person name="Sanchez-Garcia M."/>
            <person name="Andreopoulos B."/>
            <person name="Barry K.W."/>
            <person name="Bonito G."/>
            <person name="Buee M."/>
            <person name="Carver A."/>
            <person name="Chen C."/>
            <person name="Cichocki N."/>
            <person name="Clum A."/>
            <person name="Culley D."/>
            <person name="Crous P.W."/>
            <person name="Fauchery L."/>
            <person name="Girlanda M."/>
            <person name="Hayes R."/>
            <person name="Keri Z."/>
            <person name="LaButti K."/>
            <person name="Lipzen A."/>
            <person name="Lombard V."/>
            <person name="Magnuson J."/>
            <person name="Maillard F."/>
            <person name="Morin E."/>
            <person name="Murat C."/>
            <person name="Nolan M."/>
            <person name="Ohm R."/>
            <person name="Pangilinan J."/>
            <person name="Pereira M."/>
            <person name="Perotto S."/>
            <person name="Peter M."/>
            <person name="Riley R."/>
            <person name="Sitrit Y."/>
            <person name="Stielow B."/>
            <person name="Szollosi G."/>
            <person name="Zifcakova L."/>
            <person name="Stursova M."/>
            <person name="Spatafora J.W."/>
            <person name="Tedersoo L."/>
            <person name="Vaario L.-M."/>
            <person name="Yamada A."/>
            <person name="Yan M."/>
            <person name="Wang P."/>
            <person name="Xu J."/>
            <person name="Bruns T."/>
            <person name="Baldrian P."/>
            <person name="Vilgalys R."/>
            <person name="Henrissat B."/>
            <person name="Grigoriev I.V."/>
            <person name="Hibbett D."/>
            <person name="Nagy L.G."/>
            <person name="Martin F.M."/>
        </authorList>
    </citation>
    <scope>NUCLEOTIDE SEQUENCE</scope>
    <source>
        <strain evidence="3">Prilba</strain>
    </source>
</reference>
<dbReference type="Gene3D" id="3.40.50.720">
    <property type="entry name" value="NAD(P)-binding Rossmann-like Domain"/>
    <property type="match status" value="1"/>
</dbReference>
<dbReference type="PANTHER" id="PTHR43205:SF42">
    <property type="entry name" value="ALCOHOL DEHYDROGENASE, ZINC-CONTAINING (AFU_ORTHOLOGUE AFUA_7G04530)"/>
    <property type="match status" value="1"/>
</dbReference>
<dbReference type="InterPro" id="IPR013149">
    <property type="entry name" value="ADH-like_C"/>
</dbReference>
<dbReference type="PANTHER" id="PTHR43205">
    <property type="entry name" value="PROSTAGLANDIN REDUCTASE"/>
    <property type="match status" value="1"/>
</dbReference>
<evidence type="ECO:0000313" key="4">
    <source>
        <dbReference type="Proteomes" id="UP000759537"/>
    </source>
</evidence>
<proteinExistence type="predicted"/>
<evidence type="ECO:0000256" key="1">
    <source>
        <dbReference type="ARBA" id="ARBA00023002"/>
    </source>
</evidence>
<gene>
    <name evidence="3" type="ORF">DFH94DRAFT_642540</name>
</gene>
<dbReference type="GO" id="GO:0016628">
    <property type="term" value="F:oxidoreductase activity, acting on the CH-CH group of donors, NAD or NADP as acceptor"/>
    <property type="evidence" value="ECO:0007669"/>
    <property type="project" value="InterPro"/>
</dbReference>
<evidence type="ECO:0000259" key="2">
    <source>
        <dbReference type="SMART" id="SM00829"/>
    </source>
</evidence>
<dbReference type="EMBL" id="WHVB01000002">
    <property type="protein sequence ID" value="KAF8486093.1"/>
    <property type="molecule type" value="Genomic_DNA"/>
</dbReference>
<evidence type="ECO:0000313" key="3">
    <source>
        <dbReference type="EMBL" id="KAF8486093.1"/>
    </source>
</evidence>
<name>A0A9P5TDR4_9AGAM</name>
<feature type="domain" description="Enoyl reductase (ER)" evidence="2">
    <location>
        <begin position="17"/>
        <end position="342"/>
    </location>
</feature>
<dbReference type="InterPro" id="IPR045010">
    <property type="entry name" value="MDR_fam"/>
</dbReference>
<comment type="caution">
    <text evidence="3">The sequence shown here is derived from an EMBL/GenBank/DDBJ whole genome shotgun (WGS) entry which is preliminary data.</text>
</comment>
<dbReference type="InterPro" id="IPR020843">
    <property type="entry name" value="ER"/>
</dbReference>
<dbReference type="FunFam" id="3.40.50.720:FF:000121">
    <property type="entry name" value="Prostaglandin reductase 2"/>
    <property type="match status" value="1"/>
</dbReference>
<dbReference type="Pfam" id="PF00107">
    <property type="entry name" value="ADH_zinc_N"/>
    <property type="match status" value="1"/>
</dbReference>
<keyword evidence="4" id="KW-1185">Reference proteome</keyword>
<protein>
    <submittedName>
        <fullName evidence="3">Alcohol dehydrogenase</fullName>
    </submittedName>
</protein>
<keyword evidence="1" id="KW-0560">Oxidoreductase</keyword>
<dbReference type="SUPFAM" id="SSF50129">
    <property type="entry name" value="GroES-like"/>
    <property type="match status" value="1"/>
</dbReference>
<dbReference type="Gene3D" id="3.90.180.10">
    <property type="entry name" value="Medium-chain alcohol dehydrogenases, catalytic domain"/>
    <property type="match status" value="1"/>
</dbReference>
<dbReference type="CDD" id="cd05288">
    <property type="entry name" value="PGDH"/>
    <property type="match status" value="1"/>
</dbReference>
<dbReference type="Proteomes" id="UP000759537">
    <property type="component" value="Unassembled WGS sequence"/>
</dbReference>
<dbReference type="InterPro" id="IPR036291">
    <property type="entry name" value="NAD(P)-bd_dom_sf"/>
</dbReference>
<dbReference type="InterPro" id="IPR011032">
    <property type="entry name" value="GroES-like_sf"/>
</dbReference>
<sequence>MLPKHYTRIVLAERPKTDFTPTTFLRETVAFDLKPGPGEVLVRVDWISLDPAMRGWAGWPMEVVTYIPPVEIGAVMRSFGLGAVVEVGEGCELRTGDIVCGLTGLAEYAVMKEGERLQKIMAPESNPPGVQLLDFLGPLGIAGGFTAYFGLLDVAQIKAGETLVVSGAAGQVGSLVCQIGKLYGAKVIGIAGTDEKCRWLSEELKIDAALNYKSPSFREDFKDAVGYLDVFFDNVGGEILNFAITRLKQGARIALCGAISTYNGLETKGITSYMNLVMQRAKIEGFVVSDYSRRYPEALRDLSKWISEGRIIRRYHIIEGLENAPEALPLLFTGGNTGKLLVTIFLRPRRCYANS</sequence>